<gene>
    <name evidence="2" type="ORF">NAF29_08045</name>
</gene>
<keyword evidence="3" id="KW-1185">Reference proteome</keyword>
<keyword evidence="1" id="KW-0472">Membrane</keyword>
<evidence type="ECO:0000313" key="2">
    <source>
        <dbReference type="EMBL" id="MCM2679618.1"/>
    </source>
</evidence>
<dbReference type="AlphaFoldDB" id="A0AA41W6W3"/>
<evidence type="ECO:0000313" key="3">
    <source>
        <dbReference type="Proteomes" id="UP001165393"/>
    </source>
</evidence>
<name>A0AA41W6W3_9GAMM</name>
<feature type="transmembrane region" description="Helical" evidence="1">
    <location>
        <begin position="403"/>
        <end position="426"/>
    </location>
</feature>
<keyword evidence="1" id="KW-0812">Transmembrane</keyword>
<dbReference type="RefSeq" id="WP_251261063.1">
    <property type="nucleotide sequence ID" value="NZ_JAMQGP010000003.1"/>
</dbReference>
<dbReference type="Proteomes" id="UP001165393">
    <property type="component" value="Unassembled WGS sequence"/>
</dbReference>
<comment type="caution">
    <text evidence="2">The sequence shown here is derived from an EMBL/GenBank/DDBJ whole genome shotgun (WGS) entry which is preliminary data.</text>
</comment>
<protein>
    <recommendedName>
        <fullName evidence="4">Pentapeptide repeat-containing protein</fullName>
    </recommendedName>
</protein>
<reference evidence="2 3" key="1">
    <citation type="journal article" date="2013" name="Antonie Van Leeuwenhoek">
        <title>Echinimonas agarilytica gen. nov., sp. nov., a new gammaproteobacterium isolated from the sea urchin Strongylocentrotus intermedius.</title>
        <authorList>
            <person name="Nedashkovskaya O.I."/>
            <person name="Stenkova A.M."/>
            <person name="Zhukova N.V."/>
            <person name="Van Trappen S."/>
            <person name="Lee J.S."/>
            <person name="Kim S.B."/>
        </authorList>
    </citation>
    <scope>NUCLEOTIDE SEQUENCE [LARGE SCALE GENOMIC DNA]</scope>
    <source>
        <strain evidence="2 3">KMM 6351</strain>
    </source>
</reference>
<dbReference type="EMBL" id="JAMQGP010000003">
    <property type="protein sequence ID" value="MCM2679618.1"/>
    <property type="molecule type" value="Genomic_DNA"/>
</dbReference>
<sequence>MTDNHESDVPTLEPQAALELWKQGSKVWNDWVAENPIYNIDFSELDFEPCRSVPSSSISFDDYRFPKGQVNFTNTHFGDGPTLFNNTSFGEGDVDFSGVFFGRFDLVFTNAKFGKGKIRFLADFGQESDVNFQGTDFGDGETDFSDSVFHAGKVDFSHCYFGKGQVTFNKVKYSHANVLFEKIYCAADFTMTSPEDLKDLSFRGATLERSLDLKKVSTLSVIDLVGTRISNQLSLFHYTYNIHREPRYRKVYTDRQKISYRLKRRYLSPLKSRRPYDSEKLNRLKELAEVNKDHGLALRANADEHRVRRWRTMSTAHSMLDMLYSGLCDYGQSILRPLLYWWLSIVMFGGVYAMLASTTTSVRQVWELMMFSAANSLPFLAQARTARGIGIDTHFVQSDMLAWVIPIVLFQGVVSVVLVFLLGLGLRNRFRL</sequence>
<evidence type="ECO:0000256" key="1">
    <source>
        <dbReference type="SAM" id="Phobius"/>
    </source>
</evidence>
<accession>A0AA41W6W3</accession>
<keyword evidence="1" id="KW-1133">Transmembrane helix</keyword>
<organism evidence="2 3">
    <name type="scientific">Echinimonas agarilytica</name>
    <dbReference type="NCBI Taxonomy" id="1215918"/>
    <lineage>
        <taxon>Bacteria</taxon>
        <taxon>Pseudomonadati</taxon>
        <taxon>Pseudomonadota</taxon>
        <taxon>Gammaproteobacteria</taxon>
        <taxon>Alteromonadales</taxon>
        <taxon>Echinimonadaceae</taxon>
        <taxon>Echinimonas</taxon>
    </lineage>
</organism>
<proteinExistence type="predicted"/>
<evidence type="ECO:0008006" key="4">
    <source>
        <dbReference type="Google" id="ProtNLM"/>
    </source>
</evidence>
<feature type="transmembrane region" description="Helical" evidence="1">
    <location>
        <begin position="338"/>
        <end position="358"/>
    </location>
</feature>